<dbReference type="RefSeq" id="WP_006032580.1">
    <property type="nucleotide sequence ID" value="NZ_LS483250.1"/>
</dbReference>
<dbReference type="InterPro" id="IPR006291">
    <property type="entry name" value="CusR-like"/>
</dbReference>
<dbReference type="EMBL" id="LS483250">
    <property type="protein sequence ID" value="SQD78223.1"/>
    <property type="molecule type" value="Genomic_DNA"/>
</dbReference>
<sequence length="224" mass="25459">MKILIIEDEVKLGKYLKQGLDESGFNVDLVDNGIDGLHQTTEMDYDLVLLDVMLPGMNGWDILKRLRLKPKYLPVIMLTARDDVADRVQGLELGADDYMSKPFSFCELLARIHNQLRDKGSTHSAILTIGDLEFNRLKRKVKRDGDSIDLTAKEFALLEFLLTRQGQVLSKSQIASHVWDINFDSDTNIIEVAIKRLRNKIDQGFSSPLIHTVRGMGYVLELRS</sequence>
<evidence type="ECO:0000259" key="9">
    <source>
        <dbReference type="PROSITE" id="PS51755"/>
    </source>
</evidence>
<dbReference type="GO" id="GO:0006355">
    <property type="term" value="P:regulation of DNA-templated transcription"/>
    <property type="evidence" value="ECO:0007669"/>
    <property type="project" value="InterPro"/>
</dbReference>
<dbReference type="GO" id="GO:0032993">
    <property type="term" value="C:protein-DNA complex"/>
    <property type="evidence" value="ECO:0007669"/>
    <property type="project" value="TreeGrafter"/>
</dbReference>
<name>A0A330LNF1_9GAMM</name>
<dbReference type="Proteomes" id="UP000250163">
    <property type="component" value="Chromosome MORIYA"/>
</dbReference>
<organism evidence="10 11">
    <name type="scientific">Moritella yayanosii</name>
    <dbReference type="NCBI Taxonomy" id="69539"/>
    <lineage>
        <taxon>Bacteria</taxon>
        <taxon>Pseudomonadati</taxon>
        <taxon>Pseudomonadota</taxon>
        <taxon>Gammaproteobacteria</taxon>
        <taxon>Alteromonadales</taxon>
        <taxon>Moritellaceae</taxon>
        <taxon>Moritella</taxon>
    </lineage>
</organism>
<dbReference type="SUPFAM" id="SSF52172">
    <property type="entry name" value="CheY-like"/>
    <property type="match status" value="1"/>
</dbReference>
<dbReference type="Gene3D" id="1.10.10.10">
    <property type="entry name" value="Winged helix-like DNA-binding domain superfamily/Winged helix DNA-binding domain"/>
    <property type="match status" value="1"/>
</dbReference>
<evidence type="ECO:0000256" key="6">
    <source>
        <dbReference type="PROSITE-ProRule" id="PRU00169"/>
    </source>
</evidence>
<dbReference type="Gene3D" id="3.40.50.2300">
    <property type="match status" value="1"/>
</dbReference>
<dbReference type="CDD" id="cd19935">
    <property type="entry name" value="REC_OmpR_CusR-like"/>
    <property type="match status" value="1"/>
</dbReference>
<dbReference type="OrthoDB" id="9802426at2"/>
<dbReference type="InterPro" id="IPR036388">
    <property type="entry name" value="WH-like_DNA-bd_sf"/>
</dbReference>
<evidence type="ECO:0000256" key="5">
    <source>
        <dbReference type="ARBA" id="ARBA00023163"/>
    </source>
</evidence>
<keyword evidence="2" id="KW-0902">Two-component regulatory system</keyword>
<dbReference type="GO" id="GO:0000156">
    <property type="term" value="F:phosphorelay response regulator activity"/>
    <property type="evidence" value="ECO:0007669"/>
    <property type="project" value="TreeGrafter"/>
</dbReference>
<evidence type="ECO:0000256" key="4">
    <source>
        <dbReference type="ARBA" id="ARBA00023125"/>
    </source>
</evidence>
<dbReference type="PROSITE" id="PS50110">
    <property type="entry name" value="RESPONSE_REGULATORY"/>
    <property type="match status" value="1"/>
</dbReference>
<keyword evidence="5" id="KW-0804">Transcription</keyword>
<evidence type="ECO:0000256" key="3">
    <source>
        <dbReference type="ARBA" id="ARBA00023015"/>
    </source>
</evidence>
<feature type="modified residue" description="4-aspartylphosphate" evidence="6">
    <location>
        <position position="51"/>
    </location>
</feature>
<dbReference type="Pfam" id="PF00486">
    <property type="entry name" value="Trans_reg_C"/>
    <property type="match status" value="1"/>
</dbReference>
<dbReference type="InterPro" id="IPR001867">
    <property type="entry name" value="OmpR/PhoB-type_DNA-bd"/>
</dbReference>
<keyword evidence="1 6" id="KW-0597">Phosphoprotein</keyword>
<dbReference type="FunFam" id="3.40.50.2300:FF:000001">
    <property type="entry name" value="DNA-binding response regulator PhoB"/>
    <property type="match status" value="1"/>
</dbReference>
<dbReference type="SMART" id="SM00448">
    <property type="entry name" value="REC"/>
    <property type="match status" value="1"/>
</dbReference>
<gene>
    <name evidence="10" type="primary">cusR</name>
    <name evidence="10" type="ORF">MORIYA_1745</name>
</gene>
<dbReference type="PANTHER" id="PTHR48111:SF41">
    <property type="entry name" value="TRANSCRIPTIONAL REGULATORY PROTEIN CUSR-RELATED"/>
    <property type="match status" value="1"/>
</dbReference>
<dbReference type="InterPro" id="IPR039420">
    <property type="entry name" value="WalR-like"/>
</dbReference>
<keyword evidence="11" id="KW-1185">Reference proteome</keyword>
<keyword evidence="4 7" id="KW-0238">DNA-binding</keyword>
<feature type="domain" description="Response regulatory" evidence="8">
    <location>
        <begin position="2"/>
        <end position="116"/>
    </location>
</feature>
<dbReference type="NCBIfam" id="TIGR01387">
    <property type="entry name" value="cztR_silR_copR"/>
    <property type="match status" value="1"/>
</dbReference>
<dbReference type="FunFam" id="1.10.10.10:FF:000005">
    <property type="entry name" value="Two-component system response regulator"/>
    <property type="match status" value="1"/>
</dbReference>
<dbReference type="CDD" id="cd00383">
    <property type="entry name" value="trans_reg_C"/>
    <property type="match status" value="1"/>
</dbReference>
<dbReference type="PROSITE" id="PS51755">
    <property type="entry name" value="OMPR_PHOB"/>
    <property type="match status" value="1"/>
</dbReference>
<dbReference type="PANTHER" id="PTHR48111">
    <property type="entry name" value="REGULATOR OF RPOS"/>
    <property type="match status" value="1"/>
</dbReference>
<keyword evidence="3" id="KW-0805">Transcription regulation</keyword>
<evidence type="ECO:0000259" key="8">
    <source>
        <dbReference type="PROSITE" id="PS50110"/>
    </source>
</evidence>
<feature type="DNA-binding region" description="OmpR/PhoB-type" evidence="7">
    <location>
        <begin position="124"/>
        <end position="222"/>
    </location>
</feature>
<dbReference type="Pfam" id="PF00072">
    <property type="entry name" value="Response_reg"/>
    <property type="match status" value="1"/>
</dbReference>
<evidence type="ECO:0000256" key="7">
    <source>
        <dbReference type="PROSITE-ProRule" id="PRU01091"/>
    </source>
</evidence>
<dbReference type="InterPro" id="IPR011006">
    <property type="entry name" value="CheY-like_superfamily"/>
</dbReference>
<proteinExistence type="predicted"/>
<dbReference type="Gene3D" id="6.10.250.690">
    <property type="match status" value="1"/>
</dbReference>
<evidence type="ECO:0000313" key="11">
    <source>
        <dbReference type="Proteomes" id="UP000250163"/>
    </source>
</evidence>
<dbReference type="InterPro" id="IPR001789">
    <property type="entry name" value="Sig_transdc_resp-reg_receiver"/>
</dbReference>
<feature type="domain" description="OmpR/PhoB-type" evidence="9">
    <location>
        <begin position="124"/>
        <end position="222"/>
    </location>
</feature>
<evidence type="ECO:0000313" key="10">
    <source>
        <dbReference type="EMBL" id="SQD78223.1"/>
    </source>
</evidence>
<evidence type="ECO:0000256" key="2">
    <source>
        <dbReference type="ARBA" id="ARBA00023012"/>
    </source>
</evidence>
<dbReference type="AlphaFoldDB" id="A0A330LNF1"/>
<protein>
    <submittedName>
        <fullName evidence="10">DNA-binding response regulator in two-component regulatory system with CusS</fullName>
    </submittedName>
</protein>
<dbReference type="GO" id="GO:0005829">
    <property type="term" value="C:cytosol"/>
    <property type="evidence" value="ECO:0007669"/>
    <property type="project" value="TreeGrafter"/>
</dbReference>
<accession>A0A330LNF1</accession>
<dbReference type="GO" id="GO:0000976">
    <property type="term" value="F:transcription cis-regulatory region binding"/>
    <property type="evidence" value="ECO:0007669"/>
    <property type="project" value="TreeGrafter"/>
</dbReference>
<dbReference type="KEGG" id="mya:MORIYA_1745"/>
<reference evidence="11" key="1">
    <citation type="submission" date="2018-05" db="EMBL/GenBank/DDBJ databases">
        <authorList>
            <person name="Cea G.-C."/>
            <person name="William W."/>
        </authorList>
    </citation>
    <scope>NUCLEOTIDE SEQUENCE [LARGE SCALE GENOMIC DNA]</scope>
    <source>
        <strain evidence="11">DB21MT 5</strain>
    </source>
</reference>
<evidence type="ECO:0000256" key="1">
    <source>
        <dbReference type="ARBA" id="ARBA00022553"/>
    </source>
</evidence>
<dbReference type="SMART" id="SM00862">
    <property type="entry name" value="Trans_reg_C"/>
    <property type="match status" value="1"/>
</dbReference>